<accession>A0A0A9HBW2</accession>
<evidence type="ECO:0000256" key="1">
    <source>
        <dbReference type="SAM" id="MobiDB-lite"/>
    </source>
</evidence>
<protein>
    <submittedName>
        <fullName evidence="2">Uncharacterized protein</fullName>
    </submittedName>
</protein>
<proteinExistence type="predicted"/>
<dbReference type="EMBL" id="GBRH01163659">
    <property type="protein sequence ID" value="JAE34237.1"/>
    <property type="molecule type" value="Transcribed_RNA"/>
</dbReference>
<name>A0A0A9HBW2_ARUDO</name>
<reference evidence="2" key="1">
    <citation type="submission" date="2014-09" db="EMBL/GenBank/DDBJ databases">
        <authorList>
            <person name="Magalhaes I.L.F."/>
            <person name="Oliveira U."/>
            <person name="Santos F.R."/>
            <person name="Vidigal T.H.D.A."/>
            <person name="Brescovit A.D."/>
            <person name="Santos A.J."/>
        </authorList>
    </citation>
    <scope>NUCLEOTIDE SEQUENCE</scope>
    <source>
        <tissue evidence="2">Shoot tissue taken approximately 20 cm above the soil surface</tissue>
    </source>
</reference>
<evidence type="ECO:0000313" key="2">
    <source>
        <dbReference type="EMBL" id="JAE34237.1"/>
    </source>
</evidence>
<dbReference type="AlphaFoldDB" id="A0A0A9HBW2"/>
<organism evidence="2">
    <name type="scientific">Arundo donax</name>
    <name type="common">Giant reed</name>
    <name type="synonym">Donax arundinaceus</name>
    <dbReference type="NCBI Taxonomy" id="35708"/>
    <lineage>
        <taxon>Eukaryota</taxon>
        <taxon>Viridiplantae</taxon>
        <taxon>Streptophyta</taxon>
        <taxon>Embryophyta</taxon>
        <taxon>Tracheophyta</taxon>
        <taxon>Spermatophyta</taxon>
        <taxon>Magnoliopsida</taxon>
        <taxon>Liliopsida</taxon>
        <taxon>Poales</taxon>
        <taxon>Poaceae</taxon>
        <taxon>PACMAD clade</taxon>
        <taxon>Arundinoideae</taxon>
        <taxon>Arundineae</taxon>
        <taxon>Arundo</taxon>
    </lineage>
</organism>
<sequence length="40" mass="4423">MPIFIVVVELGQLPHVPAECRHSSPRKPQESLQDLDLAAT</sequence>
<reference evidence="2" key="2">
    <citation type="journal article" date="2015" name="Data Brief">
        <title>Shoot transcriptome of the giant reed, Arundo donax.</title>
        <authorList>
            <person name="Barrero R.A."/>
            <person name="Guerrero F.D."/>
            <person name="Moolhuijzen P."/>
            <person name="Goolsby J.A."/>
            <person name="Tidwell J."/>
            <person name="Bellgard S.E."/>
            <person name="Bellgard M.I."/>
        </authorList>
    </citation>
    <scope>NUCLEOTIDE SEQUENCE</scope>
    <source>
        <tissue evidence="2">Shoot tissue taken approximately 20 cm above the soil surface</tissue>
    </source>
</reference>
<feature type="region of interest" description="Disordered" evidence="1">
    <location>
        <begin position="18"/>
        <end position="40"/>
    </location>
</feature>